<evidence type="ECO:0000313" key="2">
    <source>
        <dbReference type="Proteomes" id="UP000220841"/>
    </source>
</evidence>
<dbReference type="RefSeq" id="WP_098227486.1">
    <property type="nucleotide sequence ID" value="NZ_NUBY01000199.1"/>
</dbReference>
<evidence type="ECO:0000313" key="1">
    <source>
        <dbReference type="EMBL" id="PEP95274.1"/>
    </source>
</evidence>
<organism evidence="1 2">
    <name type="scientific">Bacillus toyonensis</name>
    <dbReference type="NCBI Taxonomy" id="155322"/>
    <lineage>
        <taxon>Bacteria</taxon>
        <taxon>Bacillati</taxon>
        <taxon>Bacillota</taxon>
        <taxon>Bacilli</taxon>
        <taxon>Bacillales</taxon>
        <taxon>Bacillaceae</taxon>
        <taxon>Bacillus</taxon>
        <taxon>Bacillus cereus group</taxon>
    </lineage>
</organism>
<dbReference type="Proteomes" id="UP000220841">
    <property type="component" value="Unassembled WGS sequence"/>
</dbReference>
<proteinExistence type="predicted"/>
<protein>
    <submittedName>
        <fullName evidence="1">Replication protein</fullName>
    </submittedName>
</protein>
<name>A0A2A8H8E8_9BACI</name>
<dbReference type="EMBL" id="NUBY01000199">
    <property type="protein sequence ID" value="PEP95274.1"/>
    <property type="molecule type" value="Genomic_DNA"/>
</dbReference>
<comment type="caution">
    <text evidence="1">The sequence shown here is derived from an EMBL/GenBank/DDBJ whole genome shotgun (WGS) entry which is preliminary data.</text>
</comment>
<accession>A0A2A8H8E8</accession>
<sequence length="436" mass="50467">MSEARQLSQIETFIDEWHECYLSEHKKTGYVMTLDLSNEKHKQIWYGLHDLKHLIRSSRLSLEDVYLSLNAFHHGSRKTSDLKQIRNIGVDLDFYKIGLTKEQVKEEIHRLVAKGAIPCPNLMMHGRGAQLIYSISGGSAPRMGYMAQYITNNLIKTLLHVGADGACSDLSRVFRLPYSVHSKTGKQITVDIWTKREYQLMELYEYVPPMEKKRPMKRKGIIQTLPAQKGVMTLYSLNTARKADLEKIVEMRKGEIDHRHDMTYIYAFTTALIVKQQAATVEMTVQLNDRFTEPQKTREVERTAKDAYKDAITFFDTYVKNNCEMKGLPRNLIKPMKNTTVLDKLNLNLTQDEKEHLSTLLDKGEVKRRNTLRKRTKRGSVTREEYLGQSTAQTNKQLDRLKEIIESNPRLKGKEMAKLMGVTPMRVSQLKKKLKK</sequence>
<dbReference type="AlphaFoldDB" id="A0A2A8H8E8"/>
<reference evidence="1 2" key="1">
    <citation type="submission" date="2017-09" db="EMBL/GenBank/DDBJ databases">
        <title>Large-scale bioinformatics analysis of Bacillus genomes uncovers conserved roles of natural products in bacterial physiology.</title>
        <authorList>
            <consortium name="Agbiome Team Llc"/>
            <person name="Bleich R.M."/>
            <person name="Grubbs K.J."/>
            <person name="Santa Maria K.C."/>
            <person name="Allen S.E."/>
            <person name="Farag S."/>
            <person name="Shank E.A."/>
            <person name="Bowers A."/>
        </authorList>
    </citation>
    <scope>NUCLEOTIDE SEQUENCE [LARGE SCALE GENOMIC DNA]</scope>
    <source>
        <strain evidence="1 2">AFS021349</strain>
    </source>
</reference>
<gene>
    <name evidence="1" type="ORF">CN585_25975</name>
</gene>